<dbReference type="AlphaFoldDB" id="A0AAN8C7D9"/>
<dbReference type="Proteomes" id="UP001335648">
    <property type="component" value="Unassembled WGS sequence"/>
</dbReference>
<feature type="compositionally biased region" description="Basic and acidic residues" evidence="1">
    <location>
        <begin position="96"/>
        <end position="120"/>
    </location>
</feature>
<keyword evidence="3" id="KW-1185">Reference proteome</keyword>
<feature type="region of interest" description="Disordered" evidence="1">
    <location>
        <begin position="96"/>
        <end position="133"/>
    </location>
</feature>
<gene>
    <name evidence="2" type="ORF">CesoFtcFv8_009652</name>
</gene>
<protein>
    <submittedName>
        <fullName evidence="2">Uncharacterized protein</fullName>
    </submittedName>
</protein>
<reference evidence="2 3" key="1">
    <citation type="journal article" date="2023" name="Mol. Biol. Evol.">
        <title>Genomics of Secondarily Temperate Adaptation in the Only Non-Antarctic Icefish.</title>
        <authorList>
            <person name="Rivera-Colon A.G."/>
            <person name="Rayamajhi N."/>
            <person name="Minhas B.F."/>
            <person name="Madrigal G."/>
            <person name="Bilyk K.T."/>
            <person name="Yoon V."/>
            <person name="Hune M."/>
            <person name="Gregory S."/>
            <person name="Cheng C.H.C."/>
            <person name="Catchen J.M."/>
        </authorList>
    </citation>
    <scope>NUCLEOTIDE SEQUENCE [LARGE SCALE GENOMIC DNA]</scope>
    <source>
        <strain evidence="2">JC2023a</strain>
    </source>
</reference>
<feature type="region of interest" description="Disordered" evidence="1">
    <location>
        <begin position="25"/>
        <end position="57"/>
    </location>
</feature>
<sequence length="133" mass="15132">MTPSRPPRTRPPEWFEVLCVKRTSLSDTPSNRRRPIRSNESNARRCQSRRGPRVREQLLSSPEARLTHIVSDSLLMWPKTNVFVCSLYSSRCRGDRGEAAVGRTRDGDQSLRRTPAEREAMQGPLLSALGSER</sequence>
<evidence type="ECO:0000313" key="2">
    <source>
        <dbReference type="EMBL" id="KAK5896503.1"/>
    </source>
</evidence>
<name>A0AAN8C7D9_9TELE</name>
<proteinExistence type="predicted"/>
<accession>A0AAN8C7D9</accession>
<evidence type="ECO:0000256" key="1">
    <source>
        <dbReference type="SAM" id="MobiDB-lite"/>
    </source>
</evidence>
<organism evidence="2 3">
    <name type="scientific">Champsocephalus esox</name>
    <name type="common">pike icefish</name>
    <dbReference type="NCBI Taxonomy" id="159716"/>
    <lineage>
        <taxon>Eukaryota</taxon>
        <taxon>Metazoa</taxon>
        <taxon>Chordata</taxon>
        <taxon>Craniata</taxon>
        <taxon>Vertebrata</taxon>
        <taxon>Euteleostomi</taxon>
        <taxon>Actinopterygii</taxon>
        <taxon>Neopterygii</taxon>
        <taxon>Teleostei</taxon>
        <taxon>Neoteleostei</taxon>
        <taxon>Acanthomorphata</taxon>
        <taxon>Eupercaria</taxon>
        <taxon>Perciformes</taxon>
        <taxon>Notothenioidei</taxon>
        <taxon>Channichthyidae</taxon>
        <taxon>Champsocephalus</taxon>
    </lineage>
</organism>
<evidence type="ECO:0000313" key="3">
    <source>
        <dbReference type="Proteomes" id="UP001335648"/>
    </source>
</evidence>
<comment type="caution">
    <text evidence="2">The sequence shown here is derived from an EMBL/GenBank/DDBJ whole genome shotgun (WGS) entry which is preliminary data.</text>
</comment>
<dbReference type="EMBL" id="JAULUE010002053">
    <property type="protein sequence ID" value="KAK5896503.1"/>
    <property type="molecule type" value="Genomic_DNA"/>
</dbReference>